<sequence>MNTTAKLPILKQGEYDMWRLRIKQYFQVQDYALWDVIENGNSFKPVAQTTTNADGTSTSLIPDLVTTEEKAQKKNDVKARSIFGGNEATKKTQKTLLKQMYENFSALSTESLDSIFNRLQKIISQLAILGENISQEDLNLKFLRSLPSGWNTHVMVWRNKPDLDTMSFDDLYNNFKIVKQETAEEFQQPEFDGYRPKISKSVSEDISNEVMKSPDALLVKELVSNDKPKEVNTARPNTAVVNAVKENQVNAVKALACNMSYLLDFKAFDGGYVTFRGGAKRGRITGKGTLKTGTNSNDFAGKKDDEVGIDNQERPEKSTHDVNTARPIINTASTNDNTGSLNINTGSPIVTTALTETTHAYYFEDEIELDMSNISTTYPISFTPNTRIHKDHSLDNVIGDVQSSVQTRRMTKTTNDQGFNSAVYEGKTHEDLHTCLFACFLSQEEPKRISKALSDSAWVEAMQKELLLNKKYERGIVIRNKARLVAHGYTQEEGIDYDEVFAPIARIKAIRLFLFYASFMGFMVYQMDVKIAFLYGQIEEEVYVCQPPGFEDPDNPNKVYKVVKALYGLHQAPRACSMGELTFFLGLQVKQKEDVIFISQDKYVADILRKFGFTDVRTASTPMDTEKPLLKDLDGDDVDVHLYRSMIRSLMYLTSSRPDIMFAVCACARFQVTPKVSHSHAVKRIFRYLKGQPKFGLWYPRDSPFDLVAYSDSDYAGASLDRKSTTGGSGYQQKDRKPSQNDKTEHGMEKTVQNQGQSPKMPKSESILKNTVGCNLNPSDGPGKPNSIFMKTVKTKWALNQFQQPICVQLTKTVKTLKTQS</sequence>
<accession>A0ABQ5B7U9</accession>
<keyword evidence="4" id="KW-1185">Reference proteome</keyword>
<dbReference type="PANTHER" id="PTHR11439:SF495">
    <property type="entry name" value="REVERSE TRANSCRIPTASE, RNA-DEPENDENT DNA POLYMERASE-RELATED"/>
    <property type="match status" value="1"/>
</dbReference>
<dbReference type="EMBL" id="BQNB010012999">
    <property type="protein sequence ID" value="GJT10583.1"/>
    <property type="molecule type" value="Genomic_DNA"/>
</dbReference>
<evidence type="ECO:0000259" key="2">
    <source>
        <dbReference type="Pfam" id="PF07727"/>
    </source>
</evidence>
<organism evidence="3 4">
    <name type="scientific">Tanacetum coccineum</name>
    <dbReference type="NCBI Taxonomy" id="301880"/>
    <lineage>
        <taxon>Eukaryota</taxon>
        <taxon>Viridiplantae</taxon>
        <taxon>Streptophyta</taxon>
        <taxon>Embryophyta</taxon>
        <taxon>Tracheophyta</taxon>
        <taxon>Spermatophyta</taxon>
        <taxon>Magnoliopsida</taxon>
        <taxon>eudicotyledons</taxon>
        <taxon>Gunneridae</taxon>
        <taxon>Pentapetalae</taxon>
        <taxon>asterids</taxon>
        <taxon>campanulids</taxon>
        <taxon>Asterales</taxon>
        <taxon>Asteraceae</taxon>
        <taxon>Asteroideae</taxon>
        <taxon>Anthemideae</taxon>
        <taxon>Anthemidinae</taxon>
        <taxon>Tanacetum</taxon>
    </lineage>
</organism>
<reference evidence="3" key="2">
    <citation type="submission" date="2022-01" db="EMBL/GenBank/DDBJ databases">
        <authorList>
            <person name="Yamashiro T."/>
            <person name="Shiraishi A."/>
            <person name="Satake H."/>
            <person name="Nakayama K."/>
        </authorList>
    </citation>
    <scope>NUCLEOTIDE SEQUENCE</scope>
</reference>
<feature type="region of interest" description="Disordered" evidence="1">
    <location>
        <begin position="286"/>
        <end position="321"/>
    </location>
</feature>
<dbReference type="Pfam" id="PF14223">
    <property type="entry name" value="Retrotran_gag_2"/>
    <property type="match status" value="1"/>
</dbReference>
<gene>
    <name evidence="3" type="ORF">Tco_0857625</name>
</gene>
<protein>
    <submittedName>
        <fullName evidence="3">Ribonuclease H-like domain-containing protein</fullName>
    </submittedName>
</protein>
<feature type="domain" description="Reverse transcriptase Ty1/copia-type" evidence="2">
    <location>
        <begin position="467"/>
        <end position="575"/>
    </location>
</feature>
<dbReference type="Proteomes" id="UP001151760">
    <property type="component" value="Unassembled WGS sequence"/>
</dbReference>
<feature type="compositionally biased region" description="Basic and acidic residues" evidence="1">
    <location>
        <begin position="300"/>
        <end position="320"/>
    </location>
</feature>
<proteinExistence type="predicted"/>
<evidence type="ECO:0000313" key="4">
    <source>
        <dbReference type="Proteomes" id="UP001151760"/>
    </source>
</evidence>
<dbReference type="Pfam" id="PF07727">
    <property type="entry name" value="RVT_2"/>
    <property type="match status" value="1"/>
</dbReference>
<feature type="region of interest" description="Disordered" evidence="1">
    <location>
        <begin position="719"/>
        <end position="764"/>
    </location>
</feature>
<reference evidence="3" key="1">
    <citation type="journal article" date="2022" name="Int. J. Mol. Sci.">
        <title>Draft Genome of Tanacetum Coccineum: Genomic Comparison of Closely Related Tanacetum-Family Plants.</title>
        <authorList>
            <person name="Yamashiro T."/>
            <person name="Shiraishi A."/>
            <person name="Nakayama K."/>
            <person name="Satake H."/>
        </authorList>
    </citation>
    <scope>NUCLEOTIDE SEQUENCE</scope>
</reference>
<evidence type="ECO:0000313" key="3">
    <source>
        <dbReference type="EMBL" id="GJT10583.1"/>
    </source>
</evidence>
<evidence type="ECO:0000256" key="1">
    <source>
        <dbReference type="SAM" id="MobiDB-lite"/>
    </source>
</evidence>
<name>A0ABQ5B7U9_9ASTR</name>
<comment type="caution">
    <text evidence="3">The sequence shown here is derived from an EMBL/GenBank/DDBJ whole genome shotgun (WGS) entry which is preliminary data.</text>
</comment>
<dbReference type="InterPro" id="IPR013103">
    <property type="entry name" value="RVT_2"/>
</dbReference>
<feature type="compositionally biased region" description="Basic and acidic residues" evidence="1">
    <location>
        <begin position="733"/>
        <end position="749"/>
    </location>
</feature>
<dbReference type="PANTHER" id="PTHR11439">
    <property type="entry name" value="GAG-POL-RELATED RETROTRANSPOSON"/>
    <property type="match status" value="1"/>
</dbReference>